<comment type="similarity">
    <text evidence="1">Belongs to the UPF0612 family.</text>
</comment>
<protein>
    <recommendedName>
        <fullName evidence="3">Mug135-like C-terminal domain-containing protein</fullName>
    </recommendedName>
</protein>
<evidence type="ECO:0000256" key="1">
    <source>
        <dbReference type="ARBA" id="ARBA00005788"/>
    </source>
</evidence>
<dbReference type="InterPro" id="IPR013902">
    <property type="entry name" value="Mug135-like_C"/>
</dbReference>
<dbReference type="AlphaFoldDB" id="A0A427Y647"/>
<dbReference type="EMBL" id="RSCE01000002">
    <property type="protein sequence ID" value="RSH86542.1"/>
    <property type="molecule type" value="Genomic_DNA"/>
</dbReference>
<organism evidence="4 5">
    <name type="scientific">Apiotrichum porosum</name>
    <dbReference type="NCBI Taxonomy" id="105984"/>
    <lineage>
        <taxon>Eukaryota</taxon>
        <taxon>Fungi</taxon>
        <taxon>Dikarya</taxon>
        <taxon>Basidiomycota</taxon>
        <taxon>Agaricomycotina</taxon>
        <taxon>Tremellomycetes</taxon>
        <taxon>Trichosporonales</taxon>
        <taxon>Trichosporonaceae</taxon>
        <taxon>Apiotrichum</taxon>
    </lineage>
</organism>
<evidence type="ECO:0000256" key="2">
    <source>
        <dbReference type="SAM" id="MobiDB-lite"/>
    </source>
</evidence>
<evidence type="ECO:0000313" key="5">
    <source>
        <dbReference type="Proteomes" id="UP000279236"/>
    </source>
</evidence>
<gene>
    <name evidence="4" type="ORF">EHS24_004810</name>
</gene>
<proteinExistence type="inferred from homology"/>
<sequence>MAPSTTLPVPDELLWGRSADFLPTIHDFSVTGGVPLPLSDEDYSLCMDFVFSIERYDSPVDRAMARRWLQKLFVLNQKQTSGVAEAGDLDSEAEEHTGEEDASDIKSMNATAAADGDDDDEASTMSGDPVEIASEDIGDNSVLDSDHDEDNPEPRTKRRRVNPEPVDTVPSATQGQSLQNKERLTAVAMGYPSNPAERLEAATDHISTLLRTANRARHALGRNLVPVTNQDGEFPPRALSPIDSAMVLKNLAGLELDQWFTFYDNPTTNAERRRWCIAQHIGVPYGFNPVDARHVSAGGDLARFAGVEEHGDEVD</sequence>
<feature type="region of interest" description="Disordered" evidence="2">
    <location>
        <begin position="81"/>
        <end position="177"/>
    </location>
</feature>
<evidence type="ECO:0000259" key="3">
    <source>
        <dbReference type="Pfam" id="PF08593"/>
    </source>
</evidence>
<keyword evidence="5" id="KW-1185">Reference proteome</keyword>
<comment type="caution">
    <text evidence="4">The sequence shown here is derived from an EMBL/GenBank/DDBJ whole genome shotgun (WGS) entry which is preliminary data.</text>
</comment>
<feature type="compositionally biased region" description="Acidic residues" evidence="2">
    <location>
        <begin position="87"/>
        <end position="102"/>
    </location>
</feature>
<dbReference type="GeneID" id="39589353"/>
<dbReference type="Pfam" id="PF08593">
    <property type="entry name" value="Mug135_C"/>
    <property type="match status" value="1"/>
</dbReference>
<evidence type="ECO:0000313" key="4">
    <source>
        <dbReference type="EMBL" id="RSH86542.1"/>
    </source>
</evidence>
<dbReference type="Proteomes" id="UP000279236">
    <property type="component" value="Unassembled WGS sequence"/>
</dbReference>
<feature type="domain" description="Mug135-like C-terminal" evidence="3">
    <location>
        <begin position="216"/>
        <end position="283"/>
    </location>
</feature>
<name>A0A427Y647_9TREE</name>
<accession>A0A427Y647</accession>
<dbReference type="RefSeq" id="XP_028479327.1">
    <property type="nucleotide sequence ID" value="XM_028620355.1"/>
</dbReference>
<reference evidence="4 5" key="1">
    <citation type="submission" date="2018-11" db="EMBL/GenBank/DDBJ databases">
        <title>Genome sequence of Apiotrichum porosum DSM 27194.</title>
        <authorList>
            <person name="Aliyu H."/>
            <person name="Gorte O."/>
            <person name="Ochsenreither K."/>
        </authorList>
    </citation>
    <scope>NUCLEOTIDE SEQUENCE [LARGE SCALE GENOMIC DNA]</scope>
    <source>
        <strain evidence="4 5">DSM 27194</strain>
    </source>
</reference>